<reference evidence="2 3" key="1">
    <citation type="submission" date="2023-05" db="EMBL/GenBank/DDBJ databases">
        <title>B98-5 Cell Line De Novo Hybrid Assembly: An Optical Mapping Approach.</title>
        <authorList>
            <person name="Kananen K."/>
            <person name="Auerbach J.A."/>
            <person name="Kautto E."/>
            <person name="Blachly J.S."/>
        </authorList>
    </citation>
    <scope>NUCLEOTIDE SEQUENCE [LARGE SCALE GENOMIC DNA]</scope>
    <source>
        <strain evidence="2">B95-8</strain>
        <tissue evidence="2">Cell line</tissue>
    </source>
</reference>
<accession>A0ABQ9TBJ8</accession>
<dbReference type="InterPro" id="IPR050390">
    <property type="entry name" value="C5-Methyltransferase"/>
</dbReference>
<dbReference type="PANTHER" id="PTHR23068:SF10">
    <property type="entry name" value="DNA (CYTOSINE-5)-METHYLTRANSFERASE 3A"/>
    <property type="match status" value="1"/>
</dbReference>
<evidence type="ECO:0000259" key="1">
    <source>
        <dbReference type="Pfam" id="PF21255"/>
    </source>
</evidence>
<dbReference type="PANTHER" id="PTHR23068">
    <property type="entry name" value="DNA CYTOSINE-5- -METHYLTRANSFERASE 3-RELATED"/>
    <property type="match status" value="1"/>
</dbReference>
<protein>
    <recommendedName>
        <fullName evidence="1">DNMT3 ADD domain-containing protein</fullName>
    </recommendedName>
</protein>
<evidence type="ECO:0000313" key="3">
    <source>
        <dbReference type="Proteomes" id="UP001266305"/>
    </source>
</evidence>
<evidence type="ECO:0000313" key="2">
    <source>
        <dbReference type="EMBL" id="KAK2082099.1"/>
    </source>
</evidence>
<feature type="domain" description="DNMT3 ADD" evidence="1">
    <location>
        <begin position="161"/>
        <end position="204"/>
    </location>
</feature>
<sequence>MVWDLSKWLPLRGSVACHYSDESDTANVMEVQNKQMNEWPWRALATRAWSHQKTRRIPTKKCTWTCGWNLSQLPTLHVHQPKSPGKHNGEAQAYKRAAGVRGAAELQEHRGHLHLLWEHPRHPGTPPLLWGNVPKLQELLSGVCIPVPQRRLSVLLHHLLWGHEVLMCGNSNCGRCFCGECVDLLVGLGAAQAVKEDPWNCYVCGHKGTYGLLQQRDQWPSRLQMFFANNRNQEFDPPEFYPAVPAEKRKPICALSRFHGIATGLLVLRALGSQVDRYIATEV</sequence>
<comment type="caution">
    <text evidence="2">The sequence shown here is derived from an EMBL/GenBank/DDBJ whole genome shotgun (WGS) entry which is preliminary data.</text>
</comment>
<dbReference type="Proteomes" id="UP001266305">
    <property type="component" value="Unassembled WGS sequence"/>
</dbReference>
<name>A0ABQ9TBJ8_SAGOE</name>
<dbReference type="InterPro" id="IPR049554">
    <property type="entry name" value="DNMT3_ADD_PHD"/>
</dbReference>
<gene>
    <name evidence="2" type="ORF">P7K49_039669</name>
</gene>
<dbReference type="EMBL" id="JASSZA010000045">
    <property type="protein sequence ID" value="KAK2082099.1"/>
    <property type="molecule type" value="Genomic_DNA"/>
</dbReference>
<organism evidence="2 3">
    <name type="scientific">Saguinus oedipus</name>
    <name type="common">Cotton-top tamarin</name>
    <name type="synonym">Oedipomidas oedipus</name>
    <dbReference type="NCBI Taxonomy" id="9490"/>
    <lineage>
        <taxon>Eukaryota</taxon>
        <taxon>Metazoa</taxon>
        <taxon>Chordata</taxon>
        <taxon>Craniata</taxon>
        <taxon>Vertebrata</taxon>
        <taxon>Euteleostomi</taxon>
        <taxon>Mammalia</taxon>
        <taxon>Eutheria</taxon>
        <taxon>Euarchontoglires</taxon>
        <taxon>Primates</taxon>
        <taxon>Haplorrhini</taxon>
        <taxon>Platyrrhini</taxon>
        <taxon>Cebidae</taxon>
        <taxon>Callitrichinae</taxon>
        <taxon>Saguinus</taxon>
    </lineage>
</organism>
<keyword evidence="3" id="KW-1185">Reference proteome</keyword>
<proteinExistence type="predicted"/>
<dbReference type="Pfam" id="PF21255">
    <property type="entry name" value="DNMT3_ADD_GATA1-like"/>
    <property type="match status" value="1"/>
</dbReference>